<gene>
    <name evidence="3" type="ORF">IPF_2686</name>
</gene>
<evidence type="ECO:0000256" key="1">
    <source>
        <dbReference type="SAM" id="Phobius"/>
    </source>
</evidence>
<accession>A8YLI4</accession>
<protein>
    <submittedName>
        <fullName evidence="3">Similarity</fullName>
    </submittedName>
</protein>
<name>A8YLI4_MICA7</name>
<feature type="chain" id="PRO_5002733606" evidence="2">
    <location>
        <begin position="21"/>
        <end position="194"/>
    </location>
</feature>
<keyword evidence="2" id="KW-0732">Signal</keyword>
<dbReference type="AlphaFoldDB" id="A8YLI4"/>
<evidence type="ECO:0000256" key="2">
    <source>
        <dbReference type="SAM" id="SignalP"/>
    </source>
</evidence>
<feature type="transmembrane region" description="Helical" evidence="1">
    <location>
        <begin position="44"/>
        <end position="67"/>
    </location>
</feature>
<sequence length="194" mass="21057">MRANFANFPAIFLMSPSDMACNPSPTSLSLSVVQRTYPTASDEVVAIVVTVVAVVANPLTATLFAIIAPPFAAIALVPCAANQCAIAIAPLTIKNDSTIGITIYLFCELFKIRDNASPENLFLRFLVIILAKIISQTTLTMSPAIIWNTKGSQENKTRAMTISRVNLKAWDVSKLCNNQFGFIVPSCRSYLQPK</sequence>
<keyword evidence="1" id="KW-0812">Transmembrane</keyword>
<keyword evidence="1" id="KW-0472">Membrane</keyword>
<reference evidence="3" key="1">
    <citation type="submission" date="2007-08" db="EMBL/GenBank/DDBJ databases">
        <authorList>
            <person name="Frangeul L."/>
        </authorList>
    </citation>
    <scope>NUCLEOTIDE SEQUENCE</scope>
    <source>
        <strain evidence="3">PCC 7806</strain>
    </source>
</reference>
<keyword evidence="1" id="KW-1133">Transmembrane helix</keyword>
<feature type="signal peptide" evidence="2">
    <location>
        <begin position="1"/>
        <end position="20"/>
    </location>
</feature>
<evidence type="ECO:0000313" key="3">
    <source>
        <dbReference type="EMBL" id="CAO91049.1"/>
    </source>
</evidence>
<dbReference type="EMBL" id="AM778956">
    <property type="protein sequence ID" value="CAO91049.1"/>
    <property type="molecule type" value="Genomic_DNA"/>
</dbReference>
<proteinExistence type="predicted"/>
<organism evidence="3">
    <name type="scientific">Microcystis aeruginosa (strain PCC 7806)</name>
    <dbReference type="NCBI Taxonomy" id="267872"/>
    <lineage>
        <taxon>Bacteria</taxon>
        <taxon>Bacillati</taxon>
        <taxon>Cyanobacteriota</taxon>
        <taxon>Cyanophyceae</taxon>
        <taxon>Oscillatoriophycideae</taxon>
        <taxon>Chroococcales</taxon>
        <taxon>Microcystaceae</taxon>
        <taxon>Microcystis</taxon>
    </lineage>
</organism>